<dbReference type="PATRIC" id="fig|749414.3.peg.1504"/>
<sequence>MHRDGSMAVERIDENPSKLGPNPWGTARHGIEQNHHGGSYGILTRERPMADVVRPQYTAVELREMSMLKFKAGLGAHTGGQSVNTVTPLYGIVHDSPRGPHSLLDRRSQLDRCVVTRHRHHILDG</sequence>
<dbReference type="KEGG" id="sbh:SBI_01471"/>
<protein>
    <submittedName>
        <fullName evidence="2">Uncharacterized protein</fullName>
    </submittedName>
</protein>
<dbReference type="AlphaFoldDB" id="D7CDS7"/>
<name>D7CDS7_STRBB</name>
<keyword evidence="3" id="KW-1185">Reference proteome</keyword>
<evidence type="ECO:0000313" key="3">
    <source>
        <dbReference type="Proteomes" id="UP000000377"/>
    </source>
</evidence>
<evidence type="ECO:0000313" key="2">
    <source>
        <dbReference type="EMBL" id="ADI04592.1"/>
    </source>
</evidence>
<feature type="compositionally biased region" description="Basic and acidic residues" evidence="1">
    <location>
        <begin position="1"/>
        <end position="16"/>
    </location>
</feature>
<proteinExistence type="predicted"/>
<dbReference type="EMBL" id="CP002047">
    <property type="protein sequence ID" value="ADI04592.1"/>
    <property type="molecule type" value="Genomic_DNA"/>
</dbReference>
<feature type="region of interest" description="Disordered" evidence="1">
    <location>
        <begin position="1"/>
        <end position="41"/>
    </location>
</feature>
<evidence type="ECO:0000256" key="1">
    <source>
        <dbReference type="SAM" id="MobiDB-lite"/>
    </source>
</evidence>
<accession>D7CDS7</accession>
<gene>
    <name evidence="2" type="ordered locus">SBI_01471</name>
</gene>
<dbReference type="HOGENOM" id="CLU_1991350_0_0_11"/>
<organism evidence="2 3">
    <name type="scientific">Streptomyces bingchenggensis (strain BCW-1)</name>
    <dbReference type="NCBI Taxonomy" id="749414"/>
    <lineage>
        <taxon>Bacteria</taxon>
        <taxon>Bacillati</taxon>
        <taxon>Actinomycetota</taxon>
        <taxon>Actinomycetes</taxon>
        <taxon>Kitasatosporales</taxon>
        <taxon>Streptomycetaceae</taxon>
        <taxon>Streptomyces</taxon>
    </lineage>
</organism>
<reference evidence="2 3" key="1">
    <citation type="journal article" date="2010" name="J. Bacteriol.">
        <title>Genome sequence of the milbemycin-producing bacterium Streptomyces bingchenggensis.</title>
        <authorList>
            <person name="Wang X.J."/>
            <person name="Yan Y.J."/>
            <person name="Zhang B."/>
            <person name="An J."/>
            <person name="Wang J.J."/>
            <person name="Tian J."/>
            <person name="Jiang L."/>
            <person name="Chen Y.H."/>
            <person name="Huang S.X."/>
            <person name="Yin M."/>
            <person name="Zhang J."/>
            <person name="Gao A.L."/>
            <person name="Liu C.X."/>
            <person name="Zhu Z.X."/>
            <person name="Xiang W.S."/>
        </authorList>
    </citation>
    <scope>NUCLEOTIDE SEQUENCE [LARGE SCALE GENOMIC DNA]</scope>
    <source>
        <strain evidence="2 3">BCW-1</strain>
    </source>
</reference>
<dbReference type="Proteomes" id="UP000000377">
    <property type="component" value="Chromosome"/>
</dbReference>